<dbReference type="CDD" id="cd00067">
    <property type="entry name" value="GAL4"/>
    <property type="match status" value="1"/>
</dbReference>
<dbReference type="VEuPathDB" id="FungiDB:ASPACDRAFT_28029"/>
<dbReference type="PANTHER" id="PTHR31845">
    <property type="entry name" value="FINGER DOMAIN PROTEIN, PUTATIVE-RELATED"/>
    <property type="match status" value="1"/>
</dbReference>
<evidence type="ECO:0000313" key="10">
    <source>
        <dbReference type="Proteomes" id="UP000184546"/>
    </source>
</evidence>
<dbReference type="AlphaFoldDB" id="A0A1L9WUZ9"/>
<feature type="domain" description="Zn(2)-C6 fungal-type" evidence="8">
    <location>
        <begin position="23"/>
        <end position="57"/>
    </location>
</feature>
<keyword evidence="5" id="KW-0804">Transcription</keyword>
<dbReference type="EMBL" id="KV878976">
    <property type="protein sequence ID" value="OJK00105.1"/>
    <property type="molecule type" value="Genomic_DNA"/>
</dbReference>
<feature type="region of interest" description="Disordered" evidence="7">
    <location>
        <begin position="1"/>
        <end position="22"/>
    </location>
</feature>
<dbReference type="GO" id="GO:0000976">
    <property type="term" value="F:transcription cis-regulatory region binding"/>
    <property type="evidence" value="ECO:0007669"/>
    <property type="project" value="TreeGrafter"/>
</dbReference>
<dbReference type="InterPro" id="IPR036864">
    <property type="entry name" value="Zn2-C6_fun-type_DNA-bd_sf"/>
</dbReference>
<dbReference type="InterPro" id="IPR001138">
    <property type="entry name" value="Zn2Cys6_DnaBD"/>
</dbReference>
<proteinExistence type="predicted"/>
<dbReference type="OMA" id="YVYLHNR"/>
<dbReference type="GO" id="GO:0008270">
    <property type="term" value="F:zinc ion binding"/>
    <property type="evidence" value="ECO:0007669"/>
    <property type="project" value="InterPro"/>
</dbReference>
<keyword evidence="4" id="KW-0238">DNA-binding</keyword>
<evidence type="ECO:0000256" key="4">
    <source>
        <dbReference type="ARBA" id="ARBA00023125"/>
    </source>
</evidence>
<dbReference type="InterPro" id="IPR051089">
    <property type="entry name" value="prtT"/>
</dbReference>
<keyword evidence="2" id="KW-0862">Zinc</keyword>
<organism evidence="9 10">
    <name type="scientific">Aspergillus aculeatus (strain ATCC 16872 / CBS 172.66 / WB 5094)</name>
    <dbReference type="NCBI Taxonomy" id="690307"/>
    <lineage>
        <taxon>Eukaryota</taxon>
        <taxon>Fungi</taxon>
        <taxon>Dikarya</taxon>
        <taxon>Ascomycota</taxon>
        <taxon>Pezizomycotina</taxon>
        <taxon>Eurotiomycetes</taxon>
        <taxon>Eurotiomycetidae</taxon>
        <taxon>Eurotiales</taxon>
        <taxon>Aspergillaceae</taxon>
        <taxon>Aspergillus</taxon>
        <taxon>Aspergillus subgen. Circumdati</taxon>
    </lineage>
</organism>
<dbReference type="SUPFAM" id="SSF57701">
    <property type="entry name" value="Zn2/Cys6 DNA-binding domain"/>
    <property type="match status" value="1"/>
</dbReference>
<evidence type="ECO:0000259" key="8">
    <source>
        <dbReference type="PROSITE" id="PS50048"/>
    </source>
</evidence>
<name>A0A1L9WUZ9_ASPA1</name>
<dbReference type="RefSeq" id="XP_020056444.1">
    <property type="nucleotide sequence ID" value="XM_020199532.1"/>
</dbReference>
<accession>A0A1L9WUZ9</accession>
<evidence type="ECO:0000256" key="3">
    <source>
        <dbReference type="ARBA" id="ARBA00023015"/>
    </source>
</evidence>
<keyword evidence="10" id="KW-1185">Reference proteome</keyword>
<dbReference type="OrthoDB" id="3163292at2759"/>
<evidence type="ECO:0000256" key="7">
    <source>
        <dbReference type="SAM" id="MobiDB-lite"/>
    </source>
</evidence>
<keyword evidence="6" id="KW-0539">Nucleus</keyword>
<evidence type="ECO:0000256" key="6">
    <source>
        <dbReference type="ARBA" id="ARBA00023242"/>
    </source>
</evidence>
<sequence length="742" mass="81437">MAPSNAGEGPTTRQSTRPVAPSACEACRKLKMRCTRNNTLDNLSCDRCVRNHRPCRIPPARPLGRRPGAVGRFQGIEKAYRKIQAELKKGPASMPKAATPINTQLSSPSVYEPDDGPILASPLDDSSHRPSEGLSDGHPQPISNPLALLADASEAVHANASQASKDNTHEGRGGDVLSHPGCVSLGLQLSRESLETGLNALFATSFKPGRSSDYFKPPDPSAFRDVGPDLDPVALGLVTMEEAHLFFPIYFARLHPVNGILDPLLHTPEYVRSRSALLFTWILALTAQFASSQSSLAKRLQLHGEKLSRHVHTCGLKSVEIVQGYYISLLSATPAKTLAEERTWLYTMYAFGTAAELGLDQQSRLRGGVLVTSGEEQAPHDVEVHLEKPDLQFSSGIGNEDHTESTYCQRLTRNRERTWFRILLWERANSAARGRINPIPNTKLIAGIDTWWKHPAADAADKHTCAFILLRRHLASIHAELQAQTAAPPDDPHWMKRLVDERLEGWCDEWLPVPYNVAEPSEQLASIFLYYVYLHNRLWILSFALQASESRNGNRHIEAIRQDCLQAAVHTCEVAVRDLQMVGEPLYCLLAPTWAMISYAAVLALKLFPQVHGTQPGEDIELLALLSQVALQLERAGTTPPHRFGIAALLGEHLLGILRAKAASTKGAQHRTVGHSLPRYGSGHPAAVLSESSGNLAIYNAQEPVPDPWFTDASAAMSYDLTGDSFGDLFREIFGPGFADSF</sequence>
<comment type="subcellular location">
    <subcellularLocation>
        <location evidence="1">Nucleus</location>
    </subcellularLocation>
</comment>
<dbReference type="GeneID" id="30973346"/>
<dbReference type="GO" id="GO:0009893">
    <property type="term" value="P:positive regulation of metabolic process"/>
    <property type="evidence" value="ECO:0007669"/>
    <property type="project" value="UniProtKB-ARBA"/>
</dbReference>
<reference evidence="10" key="1">
    <citation type="journal article" date="2017" name="Genome Biol.">
        <title>Comparative genomics reveals high biological diversity and specific adaptations in the industrially and medically important fungal genus Aspergillus.</title>
        <authorList>
            <person name="de Vries R.P."/>
            <person name="Riley R."/>
            <person name="Wiebenga A."/>
            <person name="Aguilar-Osorio G."/>
            <person name="Amillis S."/>
            <person name="Uchima C.A."/>
            <person name="Anderluh G."/>
            <person name="Asadollahi M."/>
            <person name="Askin M."/>
            <person name="Barry K."/>
            <person name="Battaglia E."/>
            <person name="Bayram O."/>
            <person name="Benocci T."/>
            <person name="Braus-Stromeyer S.A."/>
            <person name="Caldana C."/>
            <person name="Canovas D."/>
            <person name="Cerqueira G.C."/>
            <person name="Chen F."/>
            <person name="Chen W."/>
            <person name="Choi C."/>
            <person name="Clum A."/>
            <person name="Dos Santos R.A."/>
            <person name="Damasio A.R."/>
            <person name="Diallinas G."/>
            <person name="Emri T."/>
            <person name="Fekete E."/>
            <person name="Flipphi M."/>
            <person name="Freyberg S."/>
            <person name="Gallo A."/>
            <person name="Gournas C."/>
            <person name="Habgood R."/>
            <person name="Hainaut M."/>
            <person name="Harispe M.L."/>
            <person name="Henrissat B."/>
            <person name="Hilden K.S."/>
            <person name="Hope R."/>
            <person name="Hossain A."/>
            <person name="Karabika E."/>
            <person name="Karaffa L."/>
            <person name="Karanyi Z."/>
            <person name="Krasevec N."/>
            <person name="Kuo A."/>
            <person name="Kusch H."/>
            <person name="LaButti K."/>
            <person name="Lagendijk E.L."/>
            <person name="Lapidus A."/>
            <person name="Levasseur A."/>
            <person name="Lindquist E."/>
            <person name="Lipzen A."/>
            <person name="Logrieco A.F."/>
            <person name="MacCabe A."/>
            <person name="Maekelae M.R."/>
            <person name="Malavazi I."/>
            <person name="Melin P."/>
            <person name="Meyer V."/>
            <person name="Mielnichuk N."/>
            <person name="Miskei M."/>
            <person name="Molnar A.P."/>
            <person name="Mule G."/>
            <person name="Ngan C.Y."/>
            <person name="Orejas M."/>
            <person name="Orosz E."/>
            <person name="Ouedraogo J.P."/>
            <person name="Overkamp K.M."/>
            <person name="Park H.-S."/>
            <person name="Perrone G."/>
            <person name="Piumi F."/>
            <person name="Punt P.J."/>
            <person name="Ram A.F."/>
            <person name="Ramon A."/>
            <person name="Rauscher S."/>
            <person name="Record E."/>
            <person name="Riano-Pachon D.M."/>
            <person name="Robert V."/>
            <person name="Roehrig J."/>
            <person name="Ruller R."/>
            <person name="Salamov A."/>
            <person name="Salih N.S."/>
            <person name="Samson R.A."/>
            <person name="Sandor E."/>
            <person name="Sanguinetti M."/>
            <person name="Schuetze T."/>
            <person name="Sepcic K."/>
            <person name="Shelest E."/>
            <person name="Sherlock G."/>
            <person name="Sophianopoulou V."/>
            <person name="Squina F.M."/>
            <person name="Sun H."/>
            <person name="Susca A."/>
            <person name="Todd R.B."/>
            <person name="Tsang A."/>
            <person name="Unkles S.E."/>
            <person name="van de Wiele N."/>
            <person name="van Rossen-Uffink D."/>
            <person name="Oliveira J.V."/>
            <person name="Vesth T.C."/>
            <person name="Visser J."/>
            <person name="Yu J.-H."/>
            <person name="Zhou M."/>
            <person name="Andersen M.R."/>
            <person name="Archer D.B."/>
            <person name="Baker S.E."/>
            <person name="Benoit I."/>
            <person name="Brakhage A.A."/>
            <person name="Braus G.H."/>
            <person name="Fischer R."/>
            <person name="Frisvad J.C."/>
            <person name="Goldman G.H."/>
            <person name="Houbraken J."/>
            <person name="Oakley B."/>
            <person name="Pocsi I."/>
            <person name="Scazzocchio C."/>
            <person name="Seiboth B."/>
            <person name="vanKuyk P.A."/>
            <person name="Wortman J."/>
            <person name="Dyer P.S."/>
            <person name="Grigoriev I.V."/>
        </authorList>
    </citation>
    <scope>NUCLEOTIDE SEQUENCE [LARGE SCALE GENOMIC DNA]</scope>
    <source>
        <strain evidence="10">ATCC 16872 / CBS 172.66 / WB 5094</strain>
    </source>
</reference>
<evidence type="ECO:0000256" key="1">
    <source>
        <dbReference type="ARBA" id="ARBA00004123"/>
    </source>
</evidence>
<gene>
    <name evidence="9" type="ORF">ASPACDRAFT_28029</name>
</gene>
<dbReference type="CDD" id="cd12148">
    <property type="entry name" value="fungal_TF_MHR"/>
    <property type="match status" value="1"/>
</dbReference>
<evidence type="ECO:0000313" key="9">
    <source>
        <dbReference type="EMBL" id="OJK00105.1"/>
    </source>
</evidence>
<keyword evidence="3" id="KW-0805">Transcription regulation</keyword>
<dbReference type="Proteomes" id="UP000184546">
    <property type="component" value="Unassembled WGS sequence"/>
</dbReference>
<dbReference type="PROSITE" id="PS00463">
    <property type="entry name" value="ZN2_CY6_FUNGAL_1"/>
    <property type="match status" value="1"/>
</dbReference>
<evidence type="ECO:0000256" key="2">
    <source>
        <dbReference type="ARBA" id="ARBA00022833"/>
    </source>
</evidence>
<dbReference type="Gene3D" id="4.10.240.10">
    <property type="entry name" value="Zn(2)-C6 fungal-type DNA-binding domain"/>
    <property type="match status" value="1"/>
</dbReference>
<protein>
    <recommendedName>
        <fullName evidence="8">Zn(2)-C6 fungal-type domain-containing protein</fullName>
    </recommendedName>
</protein>
<dbReference type="GO" id="GO:0005634">
    <property type="term" value="C:nucleus"/>
    <property type="evidence" value="ECO:0007669"/>
    <property type="project" value="UniProtKB-SubCell"/>
</dbReference>
<dbReference type="PROSITE" id="PS50048">
    <property type="entry name" value="ZN2_CY6_FUNGAL_2"/>
    <property type="match status" value="1"/>
</dbReference>
<feature type="compositionally biased region" description="Polar residues" evidence="7">
    <location>
        <begin position="100"/>
        <end position="109"/>
    </location>
</feature>
<dbReference type="GO" id="GO:0000981">
    <property type="term" value="F:DNA-binding transcription factor activity, RNA polymerase II-specific"/>
    <property type="evidence" value="ECO:0007669"/>
    <property type="project" value="InterPro"/>
</dbReference>
<dbReference type="PANTHER" id="PTHR31845:SF17">
    <property type="entry name" value="ZN(II)2CYS6 TRANSCRIPTION FACTOR (EUROFUNG)"/>
    <property type="match status" value="1"/>
</dbReference>
<feature type="region of interest" description="Disordered" evidence="7">
    <location>
        <begin position="88"/>
        <end position="176"/>
    </location>
</feature>
<evidence type="ECO:0000256" key="5">
    <source>
        <dbReference type="ARBA" id="ARBA00023163"/>
    </source>
</evidence>